<evidence type="ECO:0000256" key="1">
    <source>
        <dbReference type="SAM" id="Phobius"/>
    </source>
</evidence>
<keyword evidence="1" id="KW-0812">Transmembrane</keyword>
<dbReference type="EMBL" id="LR131273">
    <property type="protein sequence ID" value="VDR39530.1"/>
    <property type="molecule type" value="Genomic_DNA"/>
</dbReference>
<feature type="transmembrane region" description="Helical" evidence="1">
    <location>
        <begin position="30"/>
        <end position="47"/>
    </location>
</feature>
<dbReference type="AlphaFoldDB" id="A0A3P8MBL0"/>
<evidence type="ECO:0000313" key="3">
    <source>
        <dbReference type="Proteomes" id="UP000271626"/>
    </source>
</evidence>
<keyword evidence="1" id="KW-0472">Membrane</keyword>
<gene>
    <name evidence="2" type="ORF">NCTC10741_02673</name>
</gene>
<accession>A0A3P8MBL0</accession>
<organism evidence="2 3">
    <name type="scientific">Tsukamurella paurometabola</name>
    <name type="common">Corynebacterium paurometabolum</name>
    <dbReference type="NCBI Taxonomy" id="2061"/>
    <lineage>
        <taxon>Bacteria</taxon>
        <taxon>Bacillati</taxon>
        <taxon>Actinomycetota</taxon>
        <taxon>Actinomycetes</taxon>
        <taxon>Mycobacteriales</taxon>
        <taxon>Tsukamurellaceae</taxon>
        <taxon>Tsukamurella</taxon>
    </lineage>
</organism>
<feature type="transmembrane region" description="Helical" evidence="1">
    <location>
        <begin position="99"/>
        <end position="119"/>
    </location>
</feature>
<name>A0A3P8MBL0_TSUPA</name>
<reference evidence="2 3" key="1">
    <citation type="submission" date="2018-12" db="EMBL/GenBank/DDBJ databases">
        <authorList>
            <consortium name="Pathogen Informatics"/>
        </authorList>
    </citation>
    <scope>NUCLEOTIDE SEQUENCE [LARGE SCALE GENOMIC DNA]</scope>
    <source>
        <strain evidence="2 3">NCTC10741</strain>
    </source>
</reference>
<evidence type="ECO:0000313" key="2">
    <source>
        <dbReference type="EMBL" id="VDR39530.1"/>
    </source>
</evidence>
<feature type="transmembrane region" description="Helical" evidence="1">
    <location>
        <begin position="155"/>
        <end position="176"/>
    </location>
</feature>
<proteinExistence type="predicted"/>
<dbReference type="Proteomes" id="UP000271626">
    <property type="component" value="Chromosome"/>
</dbReference>
<sequence>MASRWPTALALAMSVDTFFSEVTDDLVRHFASAMALLPTMYVIMVAVDRRRLTWPVLVVLLVGFVGLEAQDQVPPVVVILWVALAFAVWSHLRGRFADGVARLQLVGLALFGALSVAGLLAEPGLARYVVAAGWFGHGVWDLVHLLRDRVVARSWAQWCGVLDVLVAAALVLVPLYPPS</sequence>
<feature type="transmembrane region" description="Helical" evidence="1">
    <location>
        <begin position="125"/>
        <end position="143"/>
    </location>
</feature>
<protein>
    <submittedName>
        <fullName evidence="2">Uncharacterized protein</fullName>
    </submittedName>
</protein>
<keyword evidence="1" id="KW-1133">Transmembrane helix</keyword>
<feature type="transmembrane region" description="Helical" evidence="1">
    <location>
        <begin position="52"/>
        <end position="67"/>
    </location>
</feature>
<feature type="transmembrane region" description="Helical" evidence="1">
    <location>
        <begin position="73"/>
        <end position="92"/>
    </location>
</feature>